<reference evidence="2 3" key="1">
    <citation type="journal article" date="2013" name="PLoS ONE">
        <title>Assembly-driven community genomics of a hypersaline microbial ecosystem.</title>
        <authorList>
            <person name="Podell S."/>
            <person name="Ugalde J.A."/>
            <person name="Narasingarao P."/>
            <person name="Banfield J.F."/>
            <person name="Heidelberg K.B."/>
            <person name="Allen E.E."/>
        </authorList>
    </citation>
    <scope>NUCLEOTIDE SEQUENCE [LARGE SCALE GENOMIC DNA]</scope>
    <source>
        <strain evidence="3">J07HQW2</strain>
    </source>
</reference>
<dbReference type="eggNOG" id="arCOG07591">
    <property type="taxonomic scope" value="Archaea"/>
</dbReference>
<dbReference type="RefSeq" id="WP_021053828.1">
    <property type="nucleotide sequence ID" value="NZ_KE356561.1"/>
</dbReference>
<sequence>MKSQTHVTFVLDSSGSPSKIDDDTQGGFNTFLMEKREESEVAVTLHDFDSTVELVYRGPDIVAAETLDTDNYRTGD</sequence>
<dbReference type="EMBL" id="KE356561">
    <property type="protein sequence ID" value="ERG94335.1"/>
    <property type="molecule type" value="Genomic_DNA"/>
</dbReference>
<protein>
    <submittedName>
        <fullName evidence="2">Uncharacterized protein</fullName>
    </submittedName>
</protein>
<evidence type="ECO:0000256" key="1">
    <source>
        <dbReference type="SAM" id="MobiDB-lite"/>
    </source>
</evidence>
<feature type="region of interest" description="Disordered" evidence="1">
    <location>
        <begin position="1"/>
        <end position="25"/>
    </location>
</feature>
<evidence type="ECO:0000313" key="3">
    <source>
        <dbReference type="Proteomes" id="UP000030710"/>
    </source>
</evidence>
<evidence type="ECO:0000313" key="2">
    <source>
        <dbReference type="EMBL" id="ERG94335.1"/>
    </source>
</evidence>
<dbReference type="Proteomes" id="UP000030710">
    <property type="component" value="Unassembled WGS sequence"/>
</dbReference>
<gene>
    <name evidence="2" type="ORF">J07HQW2_00769</name>
</gene>
<organism evidence="2 3">
    <name type="scientific">Haloquadratum walsbyi J07HQW2</name>
    <dbReference type="NCBI Taxonomy" id="1238425"/>
    <lineage>
        <taxon>Archaea</taxon>
        <taxon>Methanobacteriati</taxon>
        <taxon>Methanobacteriota</taxon>
        <taxon>Stenosarchaea group</taxon>
        <taxon>Halobacteria</taxon>
        <taxon>Halobacteriales</taxon>
        <taxon>Haloferacaceae</taxon>
        <taxon>Haloquadratum</taxon>
    </lineage>
</organism>
<name>U1NBR7_9EURY</name>
<dbReference type="AlphaFoldDB" id="U1NBR7"/>
<proteinExistence type="predicted"/>
<feature type="compositionally biased region" description="Polar residues" evidence="1">
    <location>
        <begin position="1"/>
        <end position="17"/>
    </location>
</feature>
<accession>U1NBR7</accession>
<dbReference type="HOGENOM" id="CLU_2645825_0_0_2"/>